<accession>A0A9P4KJM2</accession>
<dbReference type="EMBL" id="ML986586">
    <property type="protein sequence ID" value="KAF2268519.1"/>
    <property type="molecule type" value="Genomic_DNA"/>
</dbReference>
<sequence>MEMRFSLLFAAAHRFPSLWEQAFCTCTGSWGWCDRMLEDEEIKHGGLKILSAYLEILDGYTNRRADGEPCQSHIWFVDRIWNAKKCDIAGGLLARLLHAGRTVVRHVDYSKAPAQDNGQRARIESGKDIHCCPNTQARCGRCDNHGYRTK</sequence>
<comment type="caution">
    <text evidence="1">The sequence shown here is derived from an EMBL/GenBank/DDBJ whole genome shotgun (WGS) entry which is preliminary data.</text>
</comment>
<keyword evidence="2" id="KW-1185">Reference proteome</keyword>
<proteinExistence type="predicted"/>
<dbReference type="Proteomes" id="UP000800093">
    <property type="component" value="Unassembled WGS sequence"/>
</dbReference>
<gene>
    <name evidence="1" type="ORF">CC78DRAFT_373059</name>
</gene>
<reference evidence="2" key="1">
    <citation type="journal article" date="2020" name="Stud. Mycol.">
        <title>101 Dothideomycetes genomes: A test case for predicting lifestyles and emergence of pathogens.</title>
        <authorList>
            <person name="Haridas S."/>
            <person name="Albert R."/>
            <person name="Binder M."/>
            <person name="Bloem J."/>
            <person name="LaButti K."/>
            <person name="Salamov A."/>
            <person name="Andreopoulos B."/>
            <person name="Baker S."/>
            <person name="Barry K."/>
            <person name="Bills G."/>
            <person name="Bluhm B."/>
            <person name="Cannon C."/>
            <person name="Castanera R."/>
            <person name="Culley D."/>
            <person name="Daum C."/>
            <person name="Ezra D."/>
            <person name="Gonzalez J."/>
            <person name="Henrissat B."/>
            <person name="Kuo A."/>
            <person name="Liang C."/>
            <person name="Lipzen A."/>
            <person name="Lutzoni F."/>
            <person name="Magnuson J."/>
            <person name="Mondo S."/>
            <person name="Nolan M."/>
            <person name="Ohm R."/>
            <person name="Pangilinan J."/>
            <person name="Park H.-J."/>
            <person name="Ramirez L."/>
            <person name="Alfaro M."/>
            <person name="Sun H."/>
            <person name="Tritt A."/>
            <person name="Yoshinaga Y."/>
            <person name="Zwiers L.-H."/>
            <person name="Turgeon B."/>
            <person name="Goodwin S."/>
            <person name="Spatafora J."/>
            <person name="Crous P."/>
            <person name="Grigoriev I."/>
        </authorList>
    </citation>
    <scope>NUCLEOTIDE SEQUENCE [LARGE SCALE GENOMIC DNA]</scope>
    <source>
        <strain evidence="2">CBS 304.66</strain>
    </source>
</reference>
<dbReference type="AlphaFoldDB" id="A0A9P4KJM2"/>
<name>A0A9P4KJM2_9PLEO</name>
<evidence type="ECO:0000313" key="2">
    <source>
        <dbReference type="Proteomes" id="UP000800093"/>
    </source>
</evidence>
<organism evidence="1 2">
    <name type="scientific">Lojkania enalia</name>
    <dbReference type="NCBI Taxonomy" id="147567"/>
    <lineage>
        <taxon>Eukaryota</taxon>
        <taxon>Fungi</taxon>
        <taxon>Dikarya</taxon>
        <taxon>Ascomycota</taxon>
        <taxon>Pezizomycotina</taxon>
        <taxon>Dothideomycetes</taxon>
        <taxon>Pleosporomycetidae</taxon>
        <taxon>Pleosporales</taxon>
        <taxon>Pleosporales incertae sedis</taxon>
        <taxon>Lojkania</taxon>
    </lineage>
</organism>
<evidence type="ECO:0000313" key="1">
    <source>
        <dbReference type="EMBL" id="KAF2268519.1"/>
    </source>
</evidence>
<protein>
    <submittedName>
        <fullName evidence="1">Uncharacterized protein</fullName>
    </submittedName>
</protein>